<accession>A0A8J2XS84</accession>
<gene>
    <name evidence="2" type="ORF">GCM10011511_33260</name>
</gene>
<feature type="transmembrane region" description="Helical" evidence="1">
    <location>
        <begin position="145"/>
        <end position="163"/>
    </location>
</feature>
<feature type="transmembrane region" description="Helical" evidence="1">
    <location>
        <begin position="33"/>
        <end position="56"/>
    </location>
</feature>
<protein>
    <submittedName>
        <fullName evidence="2">Uncharacterized protein</fullName>
    </submittedName>
</protein>
<keyword evidence="3" id="KW-1185">Reference proteome</keyword>
<evidence type="ECO:0000256" key="1">
    <source>
        <dbReference type="SAM" id="Phobius"/>
    </source>
</evidence>
<feature type="transmembrane region" description="Helical" evidence="1">
    <location>
        <begin position="169"/>
        <end position="187"/>
    </location>
</feature>
<evidence type="ECO:0000313" key="2">
    <source>
        <dbReference type="EMBL" id="GGB07124.1"/>
    </source>
</evidence>
<name>A0A8J2XS84_9BACT</name>
<evidence type="ECO:0000313" key="3">
    <source>
        <dbReference type="Proteomes" id="UP000607559"/>
    </source>
</evidence>
<keyword evidence="1" id="KW-1133">Transmembrane helix</keyword>
<keyword evidence="1" id="KW-0472">Membrane</keyword>
<proteinExistence type="predicted"/>
<dbReference type="EMBL" id="BMJC01000003">
    <property type="protein sequence ID" value="GGB07124.1"/>
    <property type="molecule type" value="Genomic_DNA"/>
</dbReference>
<reference evidence="2" key="2">
    <citation type="submission" date="2020-09" db="EMBL/GenBank/DDBJ databases">
        <authorList>
            <person name="Sun Q."/>
            <person name="Zhou Y."/>
        </authorList>
    </citation>
    <scope>NUCLEOTIDE SEQUENCE</scope>
    <source>
        <strain evidence="2">CGMCC 1.15448</strain>
    </source>
</reference>
<feature type="transmembrane region" description="Helical" evidence="1">
    <location>
        <begin position="121"/>
        <end position="138"/>
    </location>
</feature>
<sequence>MENNTENFSPEDSLRVIQTMIDKTKTSVVDNSFYFLVWGWLVFSGALLQYILVVFVKTPANGAAWNVMFLGFIISIVRRVKNKPPRVKTFIDEGLASIWLCIFVVQILIVIIFLRRGDWEHCYPIFLILYSVGCFLTGRMLKFPPLVWGAAACWAIVILMTFVDAVTNMLLTSGAVLLSYIIPGYLLRGEYKKQLLNQPN</sequence>
<feature type="transmembrane region" description="Helical" evidence="1">
    <location>
        <begin position="62"/>
        <end position="78"/>
    </location>
</feature>
<keyword evidence="1" id="KW-0812">Transmembrane</keyword>
<comment type="caution">
    <text evidence="2">The sequence shown here is derived from an EMBL/GenBank/DDBJ whole genome shotgun (WGS) entry which is preliminary data.</text>
</comment>
<organism evidence="2 3">
    <name type="scientific">Puia dinghuensis</name>
    <dbReference type="NCBI Taxonomy" id="1792502"/>
    <lineage>
        <taxon>Bacteria</taxon>
        <taxon>Pseudomonadati</taxon>
        <taxon>Bacteroidota</taxon>
        <taxon>Chitinophagia</taxon>
        <taxon>Chitinophagales</taxon>
        <taxon>Chitinophagaceae</taxon>
        <taxon>Puia</taxon>
    </lineage>
</organism>
<dbReference type="Proteomes" id="UP000607559">
    <property type="component" value="Unassembled WGS sequence"/>
</dbReference>
<reference evidence="2" key="1">
    <citation type="journal article" date="2014" name="Int. J. Syst. Evol. Microbiol.">
        <title>Complete genome sequence of Corynebacterium casei LMG S-19264T (=DSM 44701T), isolated from a smear-ripened cheese.</title>
        <authorList>
            <consortium name="US DOE Joint Genome Institute (JGI-PGF)"/>
            <person name="Walter F."/>
            <person name="Albersmeier A."/>
            <person name="Kalinowski J."/>
            <person name="Ruckert C."/>
        </authorList>
    </citation>
    <scope>NUCLEOTIDE SEQUENCE</scope>
    <source>
        <strain evidence="2">CGMCC 1.15448</strain>
    </source>
</reference>
<feature type="transmembrane region" description="Helical" evidence="1">
    <location>
        <begin position="90"/>
        <end position="115"/>
    </location>
</feature>
<dbReference type="AlphaFoldDB" id="A0A8J2XS84"/>
<dbReference type="RefSeq" id="WP_188933622.1">
    <property type="nucleotide sequence ID" value="NZ_BMJC01000003.1"/>
</dbReference>